<evidence type="ECO:0000313" key="2">
    <source>
        <dbReference type="EMBL" id="PKK92029.1"/>
    </source>
</evidence>
<reference evidence="2 3" key="1">
    <citation type="journal article" date="2017" name="ISME J.">
        <title>Potential for microbial H2 and metal transformations associated with novel bacteria and archaea in deep terrestrial subsurface sediments.</title>
        <authorList>
            <person name="Hernsdorf A.W."/>
            <person name="Amano Y."/>
            <person name="Miyakawa K."/>
            <person name="Ise K."/>
            <person name="Suzuki Y."/>
            <person name="Anantharaman K."/>
            <person name="Probst A."/>
            <person name="Burstein D."/>
            <person name="Thomas B.C."/>
            <person name="Banfield J.F."/>
        </authorList>
    </citation>
    <scope>NUCLEOTIDE SEQUENCE [LARGE SCALE GENOMIC DNA]</scope>
    <source>
        <strain evidence="2">HGW-Wallbacteria-1</strain>
    </source>
</reference>
<dbReference type="InterPro" id="IPR019734">
    <property type="entry name" value="TPR_rpt"/>
</dbReference>
<evidence type="ECO:0008006" key="4">
    <source>
        <dbReference type="Google" id="ProtNLM"/>
    </source>
</evidence>
<comment type="caution">
    <text evidence="2">The sequence shown here is derived from an EMBL/GenBank/DDBJ whole genome shotgun (WGS) entry which is preliminary data.</text>
</comment>
<protein>
    <recommendedName>
        <fullName evidence="4">Outer membrane lipoprotein BamD-like domain-containing protein</fullName>
    </recommendedName>
</protein>
<evidence type="ECO:0000313" key="3">
    <source>
        <dbReference type="Proteomes" id="UP000233256"/>
    </source>
</evidence>
<feature type="transmembrane region" description="Helical" evidence="1">
    <location>
        <begin position="40"/>
        <end position="62"/>
    </location>
</feature>
<gene>
    <name evidence="2" type="ORF">CVV64_01030</name>
</gene>
<evidence type="ECO:0000256" key="1">
    <source>
        <dbReference type="SAM" id="Phobius"/>
    </source>
</evidence>
<proteinExistence type="predicted"/>
<feature type="transmembrane region" description="Helical" evidence="1">
    <location>
        <begin position="116"/>
        <end position="137"/>
    </location>
</feature>
<feature type="transmembrane region" description="Helical" evidence="1">
    <location>
        <begin position="158"/>
        <end position="182"/>
    </location>
</feature>
<dbReference type="Pfam" id="PF13174">
    <property type="entry name" value="TPR_6"/>
    <property type="match status" value="2"/>
</dbReference>
<dbReference type="SUPFAM" id="SSF48452">
    <property type="entry name" value="TPR-like"/>
    <property type="match status" value="1"/>
</dbReference>
<dbReference type="EMBL" id="PGXC01000001">
    <property type="protein sequence ID" value="PKK92029.1"/>
    <property type="molecule type" value="Genomic_DNA"/>
</dbReference>
<keyword evidence="1" id="KW-0812">Transmembrane</keyword>
<dbReference type="Proteomes" id="UP000233256">
    <property type="component" value="Unassembled WGS sequence"/>
</dbReference>
<name>A0A2N1PUK7_9BACT</name>
<keyword evidence="1" id="KW-0472">Membrane</keyword>
<feature type="transmembrane region" description="Helical" evidence="1">
    <location>
        <begin position="74"/>
        <end position="96"/>
    </location>
</feature>
<keyword evidence="1" id="KW-1133">Transmembrane helix</keyword>
<dbReference type="InterPro" id="IPR011990">
    <property type="entry name" value="TPR-like_helical_dom_sf"/>
</dbReference>
<accession>A0A2N1PUK7</accession>
<dbReference type="Gene3D" id="1.25.40.10">
    <property type="entry name" value="Tetratricopeptide repeat domain"/>
    <property type="match status" value="1"/>
</dbReference>
<organism evidence="2 3">
    <name type="scientific">Candidatus Wallbacteria bacterium HGW-Wallbacteria-1</name>
    <dbReference type="NCBI Taxonomy" id="2013854"/>
    <lineage>
        <taxon>Bacteria</taxon>
        <taxon>Candidatus Walliibacteriota</taxon>
    </lineage>
</organism>
<dbReference type="AlphaFoldDB" id="A0A2N1PUK7"/>
<sequence length="377" mass="41837">MVFLKVFLLDFLLLAFMAVRLTHSLGARYILMVREATVLLLVGIVMQSLFFAGYASVCSVLGMKFTRRTSSWMLPLLNLAGAYLTLGVFIGVAKLLEPHDTWSHLTSLPSPMAIKVGAIIYICLNVNVVLGLPVSFYQYWSRREEQAERSGLHSRTLMAARLAPVALILLLAVLLGVLVRWFPQNIHFYYAISRARSLGNADEAREVFENFLRRYPESSLADNARMGLANLLIHRCGRPEDGLTLLLKVAENSESTYGDEAMFRAAAVTLSEMGDIESALAQFEVFLKRYPLNPLADDACVIAARELKSRGMDDQAEAWSVRANKCGDGRIFLRSEDGSLNGIAPTAQVTSAIIDRGDEESESGKDIRKQIDIPLKQ</sequence>